<evidence type="ECO:0000313" key="4">
    <source>
        <dbReference type="Proteomes" id="UP000245539"/>
    </source>
</evidence>
<dbReference type="OrthoDB" id="5614764at2"/>
<keyword evidence="4" id="KW-1185">Reference proteome</keyword>
<evidence type="ECO:0000256" key="1">
    <source>
        <dbReference type="ARBA" id="ARBA00022679"/>
    </source>
</evidence>
<reference evidence="3 4" key="1">
    <citation type="submission" date="2018-05" db="EMBL/GenBank/DDBJ databases">
        <title>Leucothrix arctica sp. nov., isolated from Arctic seawater.</title>
        <authorList>
            <person name="Choi A."/>
            <person name="Baek K."/>
        </authorList>
    </citation>
    <scope>NUCLEOTIDE SEQUENCE [LARGE SCALE GENOMIC DNA]</scope>
    <source>
        <strain evidence="3 4">JCM 18388</strain>
    </source>
</reference>
<dbReference type="Gene3D" id="3.40.50.150">
    <property type="entry name" value="Vaccinia Virus protein VP39"/>
    <property type="match status" value="1"/>
</dbReference>
<protein>
    <submittedName>
        <fullName evidence="3">SAM-dependent methyltransferase</fullName>
    </submittedName>
</protein>
<dbReference type="EMBL" id="QGKM01000001">
    <property type="protein sequence ID" value="PWR00641.1"/>
    <property type="molecule type" value="Genomic_DNA"/>
</dbReference>
<proteinExistence type="predicted"/>
<dbReference type="SUPFAM" id="SSF53335">
    <property type="entry name" value="S-adenosyl-L-methionine-dependent methyltransferases"/>
    <property type="match status" value="1"/>
</dbReference>
<dbReference type="Proteomes" id="UP000245539">
    <property type="component" value="Unassembled WGS sequence"/>
</dbReference>
<dbReference type="InterPro" id="IPR013216">
    <property type="entry name" value="Methyltransf_11"/>
</dbReference>
<dbReference type="Pfam" id="PF08241">
    <property type="entry name" value="Methyltransf_11"/>
    <property type="match status" value="1"/>
</dbReference>
<keyword evidence="1 3" id="KW-0808">Transferase</keyword>
<dbReference type="GO" id="GO:0032259">
    <property type="term" value="P:methylation"/>
    <property type="evidence" value="ECO:0007669"/>
    <property type="project" value="UniProtKB-KW"/>
</dbReference>
<dbReference type="PANTHER" id="PTHR44068">
    <property type="entry name" value="ZGC:194242"/>
    <property type="match status" value="1"/>
</dbReference>
<feature type="domain" description="Methyltransferase type 11" evidence="2">
    <location>
        <begin position="69"/>
        <end position="164"/>
    </location>
</feature>
<sequence>MSYEKEVSDHYLHGNLIDFIQAALPAIGKTTESVTIEDLAPVDEFHVGGRAATDHLLNQLNITKESHLLDVGCGLGGAARYIAAKYNNQVTGIDLIPEYIETGSILSRWLNLDSYVSLDTGSALAMPYQDNSFDGSYMLHVGMNIEDKVSLFKEVYRVLKPGAFIGVYDVMRQQDGELIYPLPWATDSGISQLSTPEAYKECLMNAGFDVSKVENRRDFAVDFFKRVRARAQTNKAPSPLGLHILMQDGTADKVSNMINNITNNLMSPVEIIAVKR</sequence>
<dbReference type="RefSeq" id="WP_109835622.1">
    <property type="nucleotide sequence ID" value="NZ_QGKM01000001.1"/>
</dbReference>
<keyword evidence="3" id="KW-0489">Methyltransferase</keyword>
<dbReference type="InterPro" id="IPR029063">
    <property type="entry name" value="SAM-dependent_MTases_sf"/>
</dbReference>
<organism evidence="3 4">
    <name type="scientific">Leucothrix pacifica</name>
    <dbReference type="NCBI Taxonomy" id="1247513"/>
    <lineage>
        <taxon>Bacteria</taxon>
        <taxon>Pseudomonadati</taxon>
        <taxon>Pseudomonadota</taxon>
        <taxon>Gammaproteobacteria</taxon>
        <taxon>Thiotrichales</taxon>
        <taxon>Thiotrichaceae</taxon>
        <taxon>Leucothrix</taxon>
    </lineage>
</organism>
<dbReference type="InterPro" id="IPR050447">
    <property type="entry name" value="Erg6_SMT_methyltransf"/>
</dbReference>
<dbReference type="PANTHER" id="PTHR44068:SF11">
    <property type="entry name" value="GERANYL DIPHOSPHATE 2-C-METHYLTRANSFERASE"/>
    <property type="match status" value="1"/>
</dbReference>
<dbReference type="CDD" id="cd02440">
    <property type="entry name" value="AdoMet_MTases"/>
    <property type="match status" value="1"/>
</dbReference>
<dbReference type="GO" id="GO:0008757">
    <property type="term" value="F:S-adenosylmethionine-dependent methyltransferase activity"/>
    <property type="evidence" value="ECO:0007669"/>
    <property type="project" value="InterPro"/>
</dbReference>
<evidence type="ECO:0000313" key="3">
    <source>
        <dbReference type="EMBL" id="PWR00641.1"/>
    </source>
</evidence>
<comment type="caution">
    <text evidence="3">The sequence shown here is derived from an EMBL/GenBank/DDBJ whole genome shotgun (WGS) entry which is preliminary data.</text>
</comment>
<name>A0A317CVV4_9GAMM</name>
<gene>
    <name evidence="3" type="ORF">DKW60_00085</name>
</gene>
<accession>A0A317CVV4</accession>
<evidence type="ECO:0000259" key="2">
    <source>
        <dbReference type="Pfam" id="PF08241"/>
    </source>
</evidence>
<dbReference type="AlphaFoldDB" id="A0A317CVV4"/>